<comment type="caution">
    <text evidence="1">The sequence shown here is derived from an EMBL/GenBank/DDBJ whole genome shotgun (WGS) entry which is preliminary data.</text>
</comment>
<sequence length="103" mass="11084">MPITELDEPEDACCLTGAFLDLGAAASAGSDFQLLLSFGYRDEVTLVLTPLLCQRPEDALRRRSDGIQTAFVSFSRVVERPAEQPGGRGRLTALKGIGVLLCE</sequence>
<name>A0A4Z2FMG3_9TELE</name>
<reference evidence="1 2" key="1">
    <citation type="submission" date="2019-03" db="EMBL/GenBank/DDBJ databases">
        <title>First draft genome of Liparis tanakae, snailfish: a comprehensive survey of snailfish specific genes.</title>
        <authorList>
            <person name="Kim W."/>
            <person name="Song I."/>
            <person name="Jeong J.-H."/>
            <person name="Kim D."/>
            <person name="Kim S."/>
            <person name="Ryu S."/>
            <person name="Song J.Y."/>
            <person name="Lee S.K."/>
        </authorList>
    </citation>
    <scope>NUCLEOTIDE SEQUENCE [LARGE SCALE GENOMIC DNA]</scope>
    <source>
        <tissue evidence="1">Muscle</tissue>
    </source>
</reference>
<accession>A0A4Z2FMG3</accession>
<evidence type="ECO:0000313" key="2">
    <source>
        <dbReference type="Proteomes" id="UP000314294"/>
    </source>
</evidence>
<gene>
    <name evidence="1" type="ORF">EYF80_047637</name>
</gene>
<proteinExistence type="predicted"/>
<keyword evidence="2" id="KW-1185">Reference proteome</keyword>
<dbReference type="EMBL" id="SRLO01001053">
    <property type="protein sequence ID" value="TNN42211.1"/>
    <property type="molecule type" value="Genomic_DNA"/>
</dbReference>
<organism evidence="1 2">
    <name type="scientific">Liparis tanakae</name>
    <name type="common">Tanaka's snailfish</name>
    <dbReference type="NCBI Taxonomy" id="230148"/>
    <lineage>
        <taxon>Eukaryota</taxon>
        <taxon>Metazoa</taxon>
        <taxon>Chordata</taxon>
        <taxon>Craniata</taxon>
        <taxon>Vertebrata</taxon>
        <taxon>Euteleostomi</taxon>
        <taxon>Actinopterygii</taxon>
        <taxon>Neopterygii</taxon>
        <taxon>Teleostei</taxon>
        <taxon>Neoteleostei</taxon>
        <taxon>Acanthomorphata</taxon>
        <taxon>Eupercaria</taxon>
        <taxon>Perciformes</taxon>
        <taxon>Cottioidei</taxon>
        <taxon>Cottales</taxon>
        <taxon>Liparidae</taxon>
        <taxon>Liparis</taxon>
    </lineage>
</organism>
<protein>
    <submittedName>
        <fullName evidence="1">Uncharacterized protein</fullName>
    </submittedName>
</protein>
<evidence type="ECO:0000313" key="1">
    <source>
        <dbReference type="EMBL" id="TNN42211.1"/>
    </source>
</evidence>
<dbReference type="AlphaFoldDB" id="A0A4Z2FMG3"/>
<dbReference type="Proteomes" id="UP000314294">
    <property type="component" value="Unassembled WGS sequence"/>
</dbReference>